<accession>A0A7K4HKE7</accession>
<dbReference type="AlphaFoldDB" id="A0A7K4HKE7"/>
<comment type="caution">
    <text evidence="2">The sequence shown here is derived from an EMBL/GenBank/DDBJ whole genome shotgun (WGS) entry which is preliminary data.</text>
</comment>
<keyword evidence="1" id="KW-1133">Transmembrane helix</keyword>
<organism evidence="2 3">
    <name type="scientific">Methanofollis tationis</name>
    <dbReference type="NCBI Taxonomy" id="81417"/>
    <lineage>
        <taxon>Archaea</taxon>
        <taxon>Methanobacteriati</taxon>
        <taxon>Methanobacteriota</taxon>
        <taxon>Stenosarchaea group</taxon>
        <taxon>Methanomicrobia</taxon>
        <taxon>Methanomicrobiales</taxon>
        <taxon>Methanomicrobiaceae</taxon>
        <taxon>Methanofollis</taxon>
    </lineage>
</organism>
<keyword evidence="1" id="KW-0472">Membrane</keyword>
<dbReference type="EMBL" id="JABXWR010000001">
    <property type="protein sequence ID" value="NVO65746.1"/>
    <property type="molecule type" value="Genomic_DNA"/>
</dbReference>
<reference evidence="2 3" key="1">
    <citation type="submission" date="2020-06" db="EMBL/GenBank/DDBJ databases">
        <title>Methanofollis fontis sp. nov., a methanogen isolated from marine sediments near a cold seep at Four-Way Closure Ridge offshore southwestern Taiwan.</title>
        <authorList>
            <person name="Chen S.-C."/>
            <person name="Teng N.-H."/>
            <person name="Lin Y.-S."/>
            <person name="Lai M.-C."/>
            <person name="Chen H.-H."/>
            <person name="Wang C.-C."/>
        </authorList>
    </citation>
    <scope>NUCLEOTIDE SEQUENCE [LARGE SCALE GENOMIC DNA]</scope>
    <source>
        <strain evidence="2 3">DSM 2702</strain>
    </source>
</reference>
<evidence type="ECO:0000313" key="3">
    <source>
        <dbReference type="Proteomes" id="UP000570823"/>
    </source>
</evidence>
<proteinExistence type="predicted"/>
<dbReference type="Proteomes" id="UP000570823">
    <property type="component" value="Unassembled WGS sequence"/>
</dbReference>
<sequence>MPIDTTLIVAGVAVVGMAVAAIPTVADALDRRARRNAGIDLMDQAQRFDFARDTIAGREASAWDER</sequence>
<keyword evidence="3" id="KW-1185">Reference proteome</keyword>
<dbReference type="RefSeq" id="WP_176787305.1">
    <property type="nucleotide sequence ID" value="NZ_JABXWR010000001.1"/>
</dbReference>
<keyword evidence="1" id="KW-0812">Transmembrane</keyword>
<feature type="transmembrane region" description="Helical" evidence="1">
    <location>
        <begin position="6"/>
        <end position="26"/>
    </location>
</feature>
<evidence type="ECO:0000256" key="1">
    <source>
        <dbReference type="SAM" id="Phobius"/>
    </source>
</evidence>
<protein>
    <submittedName>
        <fullName evidence="2">Uncharacterized protein</fullName>
    </submittedName>
</protein>
<evidence type="ECO:0000313" key="2">
    <source>
        <dbReference type="EMBL" id="NVO65746.1"/>
    </source>
</evidence>
<gene>
    <name evidence="2" type="ORF">HWN36_00060</name>
</gene>
<name>A0A7K4HKE7_9EURY</name>